<evidence type="ECO:0000256" key="2">
    <source>
        <dbReference type="SAM" id="Phobius"/>
    </source>
</evidence>
<proteinExistence type="predicted"/>
<dbReference type="EnsemblMetazoa" id="G31141.4">
    <property type="protein sequence ID" value="G31141.4:cds"/>
    <property type="gene ID" value="G31141"/>
</dbReference>
<dbReference type="EnsemblMetazoa" id="G31141.2">
    <property type="protein sequence ID" value="G31141.2:cds"/>
    <property type="gene ID" value="G31141"/>
</dbReference>
<keyword evidence="2" id="KW-0472">Membrane</keyword>
<keyword evidence="5" id="KW-1185">Reference proteome</keyword>
<name>A0A8W8M1J4_MAGGI</name>
<keyword evidence="3" id="KW-0732">Signal</keyword>
<dbReference type="OMA" id="CTEMEVG"/>
<evidence type="ECO:0000256" key="1">
    <source>
        <dbReference type="SAM" id="MobiDB-lite"/>
    </source>
</evidence>
<dbReference type="Proteomes" id="UP000005408">
    <property type="component" value="Unassembled WGS sequence"/>
</dbReference>
<feature type="region of interest" description="Disordered" evidence="1">
    <location>
        <begin position="94"/>
        <end position="187"/>
    </location>
</feature>
<sequence length="187" mass="18972">MKSLHCLDILCAFLGVLSLVSAHQTDAVSEGWLTVTVLSVAVSAGIVVTLIVVLFQCGGCVGMEVSSESHPASGGKTAHPTSVVTDANTQVLMSSHTLPGNDPYGSGSGGQGLPYALNPSVPSAQGFTGYQAMPTQPVPSAPGWGESGGGQTNGYRSPGPGAHRPAMGNEPPPPSYNETIRGSDALW</sequence>
<evidence type="ECO:0000313" key="4">
    <source>
        <dbReference type="EnsemblMetazoa" id="G31141.4:cds"/>
    </source>
</evidence>
<dbReference type="AlphaFoldDB" id="A0A8W8M1J4"/>
<reference evidence="4" key="1">
    <citation type="submission" date="2022-08" db="UniProtKB">
        <authorList>
            <consortium name="EnsemblMetazoa"/>
        </authorList>
    </citation>
    <scope>IDENTIFICATION</scope>
    <source>
        <strain evidence="4">05x7-T-G4-1.051#20</strain>
    </source>
</reference>
<organism evidence="4 5">
    <name type="scientific">Magallana gigas</name>
    <name type="common">Pacific oyster</name>
    <name type="synonym">Crassostrea gigas</name>
    <dbReference type="NCBI Taxonomy" id="29159"/>
    <lineage>
        <taxon>Eukaryota</taxon>
        <taxon>Metazoa</taxon>
        <taxon>Spiralia</taxon>
        <taxon>Lophotrochozoa</taxon>
        <taxon>Mollusca</taxon>
        <taxon>Bivalvia</taxon>
        <taxon>Autobranchia</taxon>
        <taxon>Pteriomorphia</taxon>
        <taxon>Ostreida</taxon>
        <taxon>Ostreoidea</taxon>
        <taxon>Ostreidae</taxon>
        <taxon>Magallana</taxon>
    </lineage>
</organism>
<evidence type="ECO:0000313" key="5">
    <source>
        <dbReference type="Proteomes" id="UP000005408"/>
    </source>
</evidence>
<feature type="chain" id="PRO_5042431734" evidence="3">
    <location>
        <begin position="23"/>
        <end position="187"/>
    </location>
</feature>
<keyword evidence="2" id="KW-0812">Transmembrane</keyword>
<dbReference type="OrthoDB" id="6141984at2759"/>
<accession>A0A8W8M1J4</accession>
<keyword evidence="2" id="KW-1133">Transmembrane helix</keyword>
<dbReference type="EnsemblMetazoa" id="G31141.3">
    <property type="protein sequence ID" value="G31141.3:cds"/>
    <property type="gene ID" value="G31141"/>
</dbReference>
<evidence type="ECO:0000256" key="3">
    <source>
        <dbReference type="SAM" id="SignalP"/>
    </source>
</evidence>
<feature type="transmembrane region" description="Helical" evidence="2">
    <location>
        <begin position="32"/>
        <end position="55"/>
    </location>
</feature>
<protein>
    <submittedName>
        <fullName evidence="4">Uncharacterized protein</fullName>
    </submittedName>
</protein>
<feature type="signal peptide" evidence="3">
    <location>
        <begin position="1"/>
        <end position="22"/>
    </location>
</feature>